<dbReference type="PROSITE" id="PS00018">
    <property type="entry name" value="EF_HAND_1"/>
    <property type="match status" value="1"/>
</dbReference>
<feature type="compositionally biased region" description="Basic and acidic residues" evidence="2">
    <location>
        <begin position="20"/>
        <end position="32"/>
    </location>
</feature>
<organism evidence="3 4">
    <name type="scientific">Bursaphelenchus xylophilus</name>
    <name type="common">Pinewood nematode worm</name>
    <name type="synonym">Aphelenchoides xylophilus</name>
    <dbReference type="NCBI Taxonomy" id="6326"/>
    <lineage>
        <taxon>Eukaryota</taxon>
        <taxon>Metazoa</taxon>
        <taxon>Ecdysozoa</taxon>
        <taxon>Nematoda</taxon>
        <taxon>Chromadorea</taxon>
        <taxon>Rhabditida</taxon>
        <taxon>Tylenchina</taxon>
        <taxon>Tylenchomorpha</taxon>
        <taxon>Aphelenchoidea</taxon>
        <taxon>Aphelenchoididae</taxon>
        <taxon>Bursaphelenchus</taxon>
    </lineage>
</organism>
<evidence type="ECO:0000313" key="3">
    <source>
        <dbReference type="EMBL" id="CAD5234614.1"/>
    </source>
</evidence>
<feature type="compositionally biased region" description="Acidic residues" evidence="2">
    <location>
        <begin position="930"/>
        <end position="940"/>
    </location>
</feature>
<keyword evidence="4" id="KW-1185">Reference proteome</keyword>
<feature type="region of interest" description="Disordered" evidence="2">
    <location>
        <begin position="1"/>
        <end position="48"/>
    </location>
</feature>
<feature type="coiled-coil region" evidence="1">
    <location>
        <begin position="390"/>
        <end position="438"/>
    </location>
</feature>
<dbReference type="EMBL" id="CAJFDI010000006">
    <property type="protein sequence ID" value="CAD5234614.1"/>
    <property type="molecule type" value="Genomic_DNA"/>
</dbReference>
<feature type="coiled-coil region" evidence="1">
    <location>
        <begin position="106"/>
        <end position="275"/>
    </location>
</feature>
<feature type="compositionally biased region" description="Polar residues" evidence="2">
    <location>
        <begin position="1522"/>
        <end position="1533"/>
    </location>
</feature>
<reference evidence="3" key="1">
    <citation type="submission" date="2020-09" db="EMBL/GenBank/DDBJ databases">
        <authorList>
            <person name="Kikuchi T."/>
        </authorList>
    </citation>
    <scope>NUCLEOTIDE SEQUENCE</scope>
    <source>
        <strain evidence="3">Ka4C1</strain>
    </source>
</reference>
<protein>
    <submittedName>
        <fullName evidence="3">(pine wood nematode) hypothetical protein</fullName>
    </submittedName>
</protein>
<feature type="region of interest" description="Disordered" evidence="2">
    <location>
        <begin position="1520"/>
        <end position="1628"/>
    </location>
</feature>
<name>A0A7I8X1I8_BURXY</name>
<dbReference type="Proteomes" id="UP000659654">
    <property type="component" value="Unassembled WGS sequence"/>
</dbReference>
<gene>
    <name evidence="3" type="ORF">BXYJ_LOCUS14705</name>
</gene>
<accession>A0A7I8X1I8</accession>
<dbReference type="SMR" id="A0A7I8X1I8"/>
<feature type="coiled-coil region" evidence="1">
    <location>
        <begin position="481"/>
        <end position="617"/>
    </location>
</feature>
<dbReference type="InterPro" id="IPR018247">
    <property type="entry name" value="EF_Hand_1_Ca_BS"/>
</dbReference>
<keyword evidence="1" id="KW-0175">Coiled coil</keyword>
<proteinExistence type="predicted"/>
<dbReference type="Proteomes" id="UP000582659">
    <property type="component" value="Unassembled WGS sequence"/>
</dbReference>
<feature type="region of interest" description="Disordered" evidence="2">
    <location>
        <begin position="361"/>
        <end position="383"/>
    </location>
</feature>
<feature type="region of interest" description="Disordered" evidence="2">
    <location>
        <begin position="278"/>
        <end position="304"/>
    </location>
</feature>
<evidence type="ECO:0000256" key="2">
    <source>
        <dbReference type="SAM" id="MobiDB-lite"/>
    </source>
</evidence>
<comment type="caution">
    <text evidence="3">The sequence shown here is derived from an EMBL/GenBank/DDBJ whole genome shotgun (WGS) entry which is preliminary data.</text>
</comment>
<feature type="coiled-coil region" evidence="1">
    <location>
        <begin position="965"/>
        <end position="1116"/>
    </location>
</feature>
<dbReference type="PANTHER" id="PTHR15742:SF5">
    <property type="entry name" value="GIRDIN"/>
    <property type="match status" value="1"/>
</dbReference>
<feature type="compositionally biased region" description="Pro residues" evidence="2">
    <location>
        <begin position="1"/>
        <end position="10"/>
    </location>
</feature>
<sequence length="1628" mass="188917">MSTPENPPVSPTNSLVTQTAEKRRSWRDRNPDEGPENEIPDNMTETSSVVSFKSAHSKLLSTAKSMESISSIVDDRSMVTAASGSIEFDNDDDRCITPTEVSDFDLHQLNSENMRLQEQVNKLKEERKRWTLKRPHKADLHQDETLVQILEDRLNEAESLIQDYRDENTSLKCELREINEGIKSRELDGKLKSAEELCDELMVENEQLKNEVRDLQQEVEEMQDQYREEEIEEFRELQRELEQNAKNCRVLQFKLKKAERSREQLKTENEVLAMKLREQSKPTNLVEGNENDSDDNSVISDSTVHSQSVKVRELESELRIAKEVSFRLHKELETAEEKRYKLEDDVFYYKEKLRELQTQSKWRDSRNRTEVSNQRRQSIEVPEDLSNDDLRTLIEREGDLRDQLRFAEEDLKRTRAQMQELENENEELMQKLARFNDVSNTRSSLNKKPIITRSARMLELEIDTVKKLQNLESDSTNGKLNAEVEKDMTRLIGKIQELEKQNNELQLQIRRPITNDHSSSRDKAMSVELRQERQQRKELESELTEYKQLIAKSDNAKLIAMATKVELLTNQLNMALERANAAHKKFAKDSGVEESYADQLKKQIEHLEKQNSELLAKETFKVVTKSDMDSPTMPTADEIEHCCVVLASVEAQTTRICKQLDRLDNSQKEERRRSLSRESAAGISVDLASVMAELKVIRQVLKTHKQAGTDVNKDADNENGSAAESAECAFCSERDQQIEKLKEEIGFYKKKNKELTNQVLQTEDRWTVEIEKQTYNYKTEIRHLESDLDDLRSRLKEQEEVANARMVTLVEKQKTIEEQTARTNRLEHEINERQKIIQDYEKEQKALKEFEIKYRKIEDMYQKEKERYNSDRCKIKSEMSLAKKKSEEASLELEKVKQEMGRKESVWLDEKKYLQNEINQLKKAAKKDGEDNDEEEEEEEIHFSPRPVIRTINYRVTKINNEMGVPELKEKLVSQQQKYSDLEGKFNKLQLAKECLENELNRLKDSAERERNDFQHRTRQNEKIRSFEIDALQQKFTSRMNIMENTNKSLHTQLVQLRRERDRFRDSTNTMENKLLDEQRNLDEERRKNSQLSNINNDLEKKIKAHVAEIDRLSHELKLKIDAHKADCTLWEIQKKHLEKNQGNVDNESKDVRITEDALNAAEAVQKQYAEYQKFYTKEVTRLNKKIKEMAALLNNKEAEFSKKANELDEQIKILEIDQKNLIQAKQTQLSATEILRADQDRLMQIVQQSEIQKLTRKYKITAIIDRLQTIQNLTEETEITHIINQLNTIKEDDNTAAFTSSDLNGYEVDSVLSSARTVTSSVSAYNTNPMFLPSQRSLSIESSSTWDSRFQDYTTRSVSPVKKMVNYPDPPPNFMLSKDTKVEYDRDGRLHYVPKTISRSLLYDNAGPIVTKSTGTLTDDTDVDNDSLASHSRMGSAGTNILYKIRREELAKGTAPSVRTIAQAFETLERPKTKRGFFNIRKSRSVDTNEDKPSVAVLKPTTLSRNTTSMSRIEMDLPTPALQSKPSSNNPVSHYGTLTRGGRNPFKNMGSKLVDRVRRSLSKSGRTSRDQTPERAPLAPNEDISPMEETAPSTEEKPQIKTVKKIRVRKSVDGEATKITRKKPTPV</sequence>
<dbReference type="InterPro" id="IPR049885">
    <property type="entry name" value="MTCL1-3"/>
</dbReference>
<feature type="coiled-coil region" evidence="1">
    <location>
        <begin position="1180"/>
        <end position="1225"/>
    </location>
</feature>
<feature type="region of interest" description="Disordered" evidence="2">
    <location>
        <begin position="923"/>
        <end position="942"/>
    </location>
</feature>
<dbReference type="EMBL" id="CAJFCV020000006">
    <property type="protein sequence ID" value="CAG9130506.1"/>
    <property type="molecule type" value="Genomic_DNA"/>
</dbReference>
<evidence type="ECO:0000313" key="4">
    <source>
        <dbReference type="Proteomes" id="UP000659654"/>
    </source>
</evidence>
<dbReference type="OrthoDB" id="10036174at2759"/>
<dbReference type="PANTHER" id="PTHR15742">
    <property type="entry name" value="GIRDIN"/>
    <property type="match status" value="1"/>
</dbReference>
<evidence type="ECO:0000256" key="1">
    <source>
        <dbReference type="SAM" id="Coils"/>
    </source>
</evidence>